<feature type="transmembrane region" description="Helical" evidence="7">
    <location>
        <begin position="215"/>
        <end position="233"/>
    </location>
</feature>
<dbReference type="CDD" id="cd17321">
    <property type="entry name" value="MFS_MMR_MDR_like"/>
    <property type="match status" value="1"/>
</dbReference>
<dbReference type="AlphaFoldDB" id="A0A5C4MAH6"/>
<feature type="transmembrane region" description="Helical" evidence="7">
    <location>
        <begin position="120"/>
        <end position="138"/>
    </location>
</feature>
<dbReference type="RefSeq" id="WP_139107123.1">
    <property type="nucleotide sequence ID" value="NZ_VDFR01000183.1"/>
</dbReference>
<comment type="caution">
    <text evidence="9">The sequence shown here is derived from an EMBL/GenBank/DDBJ whole genome shotgun (WGS) entry which is preliminary data.</text>
</comment>
<organism evidence="9 10">
    <name type="scientific">Mumia zhuanghuii</name>
    <dbReference type="NCBI Taxonomy" id="2585211"/>
    <lineage>
        <taxon>Bacteria</taxon>
        <taxon>Bacillati</taxon>
        <taxon>Actinomycetota</taxon>
        <taxon>Actinomycetes</taxon>
        <taxon>Propionibacteriales</taxon>
        <taxon>Nocardioidaceae</taxon>
        <taxon>Mumia</taxon>
    </lineage>
</organism>
<evidence type="ECO:0000256" key="2">
    <source>
        <dbReference type="ARBA" id="ARBA00022448"/>
    </source>
</evidence>
<evidence type="ECO:0000256" key="4">
    <source>
        <dbReference type="ARBA" id="ARBA00022692"/>
    </source>
</evidence>
<dbReference type="OrthoDB" id="7375466at2"/>
<feature type="domain" description="Major facilitator superfamily (MFS) profile" evidence="8">
    <location>
        <begin position="25"/>
        <end position="466"/>
    </location>
</feature>
<feature type="transmembrane region" description="Helical" evidence="7">
    <location>
        <begin position="179"/>
        <end position="199"/>
    </location>
</feature>
<feature type="transmembrane region" description="Helical" evidence="7">
    <location>
        <begin position="371"/>
        <end position="394"/>
    </location>
</feature>
<dbReference type="PANTHER" id="PTHR42718">
    <property type="entry name" value="MAJOR FACILITATOR SUPERFAMILY MULTIDRUG TRANSPORTER MFSC"/>
    <property type="match status" value="1"/>
</dbReference>
<dbReference type="PROSITE" id="PS50850">
    <property type="entry name" value="MFS"/>
    <property type="match status" value="1"/>
</dbReference>
<evidence type="ECO:0000256" key="5">
    <source>
        <dbReference type="ARBA" id="ARBA00022989"/>
    </source>
</evidence>
<gene>
    <name evidence="9" type="ORF">FHE65_29885</name>
</gene>
<keyword evidence="5 7" id="KW-1133">Transmembrane helix</keyword>
<keyword evidence="4 7" id="KW-0812">Transmembrane</keyword>
<keyword evidence="3" id="KW-1003">Cell membrane</keyword>
<dbReference type="Proteomes" id="UP000306740">
    <property type="component" value="Unassembled WGS sequence"/>
</dbReference>
<feature type="transmembrane region" description="Helical" evidence="7">
    <location>
        <begin position="23"/>
        <end position="49"/>
    </location>
</feature>
<dbReference type="PANTHER" id="PTHR42718:SF46">
    <property type="entry name" value="BLR6921 PROTEIN"/>
    <property type="match status" value="1"/>
</dbReference>
<dbReference type="EMBL" id="VDFR01000183">
    <property type="protein sequence ID" value="TNC32934.1"/>
    <property type="molecule type" value="Genomic_DNA"/>
</dbReference>
<evidence type="ECO:0000256" key="7">
    <source>
        <dbReference type="SAM" id="Phobius"/>
    </source>
</evidence>
<keyword evidence="6 7" id="KW-0472">Membrane</keyword>
<keyword evidence="2" id="KW-0813">Transport</keyword>
<dbReference type="GO" id="GO:0005886">
    <property type="term" value="C:plasma membrane"/>
    <property type="evidence" value="ECO:0007669"/>
    <property type="project" value="UniProtKB-SubCell"/>
</dbReference>
<dbReference type="InterPro" id="IPR011701">
    <property type="entry name" value="MFS"/>
</dbReference>
<dbReference type="Pfam" id="PF07690">
    <property type="entry name" value="MFS_1"/>
    <property type="match status" value="1"/>
</dbReference>
<accession>A0A5C4MAH6</accession>
<feature type="transmembrane region" description="Helical" evidence="7">
    <location>
        <begin position="312"/>
        <end position="334"/>
    </location>
</feature>
<feature type="transmembrane region" description="Helical" evidence="7">
    <location>
        <begin position="61"/>
        <end position="78"/>
    </location>
</feature>
<comment type="subcellular location">
    <subcellularLocation>
        <location evidence="1">Cell membrane</location>
        <topology evidence="1">Multi-pass membrane protein</topology>
    </subcellularLocation>
</comment>
<evidence type="ECO:0000256" key="3">
    <source>
        <dbReference type="ARBA" id="ARBA00022475"/>
    </source>
</evidence>
<reference evidence="9 10" key="1">
    <citation type="submission" date="2019-05" db="EMBL/GenBank/DDBJ databases">
        <title>Mumia sp. nov., isolated from the intestinal contents of plateau pika (Ochotona curzoniae) in the Qinghai-Tibet plateau of China.</title>
        <authorList>
            <person name="Tian Z."/>
        </authorList>
    </citation>
    <scope>NUCLEOTIDE SEQUENCE [LARGE SCALE GENOMIC DNA]</scope>
    <source>
        <strain evidence="10">527</strain>
    </source>
</reference>
<feature type="transmembrane region" description="Helical" evidence="7">
    <location>
        <begin position="346"/>
        <end position="365"/>
    </location>
</feature>
<evidence type="ECO:0000256" key="1">
    <source>
        <dbReference type="ARBA" id="ARBA00004651"/>
    </source>
</evidence>
<evidence type="ECO:0000259" key="8">
    <source>
        <dbReference type="PROSITE" id="PS50850"/>
    </source>
</evidence>
<dbReference type="SUPFAM" id="SSF103473">
    <property type="entry name" value="MFS general substrate transporter"/>
    <property type="match status" value="1"/>
</dbReference>
<dbReference type="Gene3D" id="1.20.1250.20">
    <property type="entry name" value="MFS general substrate transporter like domains"/>
    <property type="match status" value="1"/>
</dbReference>
<feature type="transmembrane region" description="Helical" evidence="7">
    <location>
        <begin position="245"/>
        <end position="262"/>
    </location>
</feature>
<feature type="transmembrane region" description="Helical" evidence="7">
    <location>
        <begin position="439"/>
        <end position="462"/>
    </location>
</feature>
<feature type="transmembrane region" description="Helical" evidence="7">
    <location>
        <begin position="90"/>
        <end position="108"/>
    </location>
</feature>
<name>A0A5C4MAH6_9ACTN</name>
<dbReference type="Gene3D" id="1.20.1720.10">
    <property type="entry name" value="Multidrug resistance protein D"/>
    <property type="match status" value="1"/>
</dbReference>
<dbReference type="InterPro" id="IPR036259">
    <property type="entry name" value="MFS_trans_sf"/>
</dbReference>
<dbReference type="GO" id="GO:0022857">
    <property type="term" value="F:transmembrane transporter activity"/>
    <property type="evidence" value="ECO:0007669"/>
    <property type="project" value="InterPro"/>
</dbReference>
<evidence type="ECO:0000256" key="6">
    <source>
        <dbReference type="ARBA" id="ARBA00023136"/>
    </source>
</evidence>
<sequence>MATSAHPSDGPTGQASIPYPQRWLALALLGIAQFMLILDVTVVAIALPHMGADVGLSREELTWVVSAYTLTFGGLMLLGGRLADLIGPKVLVFAGLAVFTIASLVTGAAEEAGTVLTGRVGQGLGAAMLSPAALSAVVRMFDGDERNRALGIWSALGGGGAAVGVLVGGVLTAGPGWPWVFYVNVPIGVIVLVVLARVLPNLPPAGLGASRRPDVLGAVLVTAATGTLIYAMIDAGDDGWLEPRTLTLFAVSVVLYLAFGLWQRIAPSPLMDLHLIARRPVSSGIFVIAITTALMVAVFFLGSFYLQGRGDLGPLATGLLFLPVALATMAGAQIGGQLIGRTGGRALGVGGMLLAAAGLAVPVLWTTTVGVVVGISVGAAGLGTLFVVASATALGMVAPHEAGIASGIVSTFHEFGASLGAAVVSSVAAASLVDQTASGYTAAFLVAAVAAAVSAAVAGFVLPGRVKTAPEEAVAR</sequence>
<evidence type="ECO:0000313" key="10">
    <source>
        <dbReference type="Proteomes" id="UP000306740"/>
    </source>
</evidence>
<feature type="transmembrane region" description="Helical" evidence="7">
    <location>
        <begin position="283"/>
        <end position="306"/>
    </location>
</feature>
<proteinExistence type="predicted"/>
<protein>
    <submittedName>
        <fullName evidence="9">MFS transporter</fullName>
    </submittedName>
</protein>
<dbReference type="InterPro" id="IPR020846">
    <property type="entry name" value="MFS_dom"/>
</dbReference>
<evidence type="ECO:0000313" key="9">
    <source>
        <dbReference type="EMBL" id="TNC32934.1"/>
    </source>
</evidence>
<feature type="transmembrane region" description="Helical" evidence="7">
    <location>
        <begin position="150"/>
        <end position="173"/>
    </location>
</feature>